<dbReference type="STRING" id="84035.SAMN05660742_102124"/>
<dbReference type="SUPFAM" id="SSF55909">
    <property type="entry name" value="Pentein"/>
    <property type="match status" value="1"/>
</dbReference>
<protein>
    <recommendedName>
        <fullName evidence="6">Arginine deiminase</fullName>
        <shortName evidence="6">ADI</shortName>
        <ecNumber evidence="6">3.5.3.6</ecNumber>
    </recommendedName>
    <alternativeName>
        <fullName evidence="6">Arginine dihydrolase</fullName>
        <shortName evidence="6">AD</shortName>
    </alternativeName>
</protein>
<feature type="active site" description="Amidino-cysteine intermediate" evidence="6 7">
    <location>
        <position position="418"/>
    </location>
</feature>
<comment type="subcellular location">
    <subcellularLocation>
        <location evidence="6">Cytoplasm</location>
    </subcellularLocation>
</comment>
<dbReference type="PANTHER" id="PTHR47271:SF2">
    <property type="entry name" value="ARGININE DEIMINASE"/>
    <property type="match status" value="1"/>
</dbReference>
<gene>
    <name evidence="6" type="primary">arcA</name>
    <name evidence="8" type="ORF">SAMN05660742_102124</name>
</gene>
<keyword evidence="3 6" id="KW-0056">Arginine metabolism</keyword>
<evidence type="ECO:0000256" key="7">
    <source>
        <dbReference type="PIRSR" id="PIRSR006356-1"/>
    </source>
</evidence>
<comment type="pathway">
    <text evidence="1 6">Amino-acid degradation; L-arginine degradation via ADI pathway; carbamoyl phosphate from L-arginine: step 1/2.</text>
</comment>
<dbReference type="NCBIfam" id="TIGR01078">
    <property type="entry name" value="arcA"/>
    <property type="match status" value="1"/>
</dbReference>
<dbReference type="PANTHER" id="PTHR47271">
    <property type="entry name" value="ARGININE DEIMINASE"/>
    <property type="match status" value="1"/>
</dbReference>
<dbReference type="GO" id="GO:0019546">
    <property type="term" value="P:L-arginine deiminase pathway"/>
    <property type="evidence" value="ECO:0007669"/>
    <property type="project" value="UniProtKB-UniRule"/>
</dbReference>
<dbReference type="EMBL" id="FNZK01000002">
    <property type="protein sequence ID" value="SEI97221.1"/>
    <property type="molecule type" value="Genomic_DNA"/>
</dbReference>
<keyword evidence="9" id="KW-1185">Reference proteome</keyword>
<evidence type="ECO:0000256" key="6">
    <source>
        <dbReference type="HAMAP-Rule" id="MF_00242"/>
    </source>
</evidence>
<dbReference type="NCBIfam" id="NF002381">
    <property type="entry name" value="PRK01388.1"/>
    <property type="match status" value="1"/>
</dbReference>
<sequence length="428" mass="48917">METALLKKTLNESPAAYAVHNVLNVTSEIGQLKTVLLHRPGQEIENLTPELLERLLFDDIPYLKVAREEHDYFANVLRENGVKVLYLETLAAEAIKDQGVKTQFISQFIDEASVESESLKEALTEYFNSFSNQDLINKMMAGIRREELRDFHRISLYDQVNNLYPFICDPMPNLYFTRDPFATVGNGITMNHMRTQTRNRETIFAKYIFKNHLQFKDAQIPFWFDREEDTSLEGGDVLVLSDTTLAIGISQRTDAASVEKVCRRLFQNNSKFETVLAFHIPSSRAFMHLDTVFTMVDYDKFTIHSEIEGPLTVYEMTKHNGKNGLKIKIEKQDMKLEDILKKHLGRDIALIRCGNGDKIAGAREQWNDGANTLAIAPGEVVVYSRNHVTNKVLSEEYGVKLHIIPSSELSRGRGGPRCMSMPLYRENL</sequence>
<organism evidence="8 9">
    <name type="scientific">Propionispira arboris</name>
    <dbReference type="NCBI Taxonomy" id="84035"/>
    <lineage>
        <taxon>Bacteria</taxon>
        <taxon>Bacillati</taxon>
        <taxon>Bacillota</taxon>
        <taxon>Negativicutes</taxon>
        <taxon>Selenomonadales</taxon>
        <taxon>Selenomonadaceae</taxon>
        <taxon>Propionispira</taxon>
    </lineage>
</organism>
<accession>A0A1H6UY99</accession>
<dbReference type="GO" id="GO:0005737">
    <property type="term" value="C:cytoplasm"/>
    <property type="evidence" value="ECO:0007669"/>
    <property type="project" value="UniProtKB-SubCell"/>
</dbReference>
<keyword evidence="6" id="KW-0963">Cytoplasm</keyword>
<dbReference type="Proteomes" id="UP000199662">
    <property type="component" value="Unassembled WGS sequence"/>
</dbReference>
<reference evidence="8 9" key="1">
    <citation type="submission" date="2016-10" db="EMBL/GenBank/DDBJ databases">
        <authorList>
            <person name="de Groot N.N."/>
        </authorList>
    </citation>
    <scope>NUCLEOTIDE SEQUENCE [LARGE SCALE GENOMIC DNA]</scope>
    <source>
        <strain evidence="8 9">DSM 2179</strain>
    </source>
</reference>
<dbReference type="Gene3D" id="3.75.10.10">
    <property type="entry name" value="L-arginine/glycine Amidinotransferase, Chain A"/>
    <property type="match status" value="1"/>
</dbReference>
<dbReference type="GO" id="GO:0016990">
    <property type="term" value="F:arginine deiminase activity"/>
    <property type="evidence" value="ECO:0007669"/>
    <property type="project" value="UniProtKB-UniRule"/>
</dbReference>
<dbReference type="PIRSF" id="PIRSF006356">
    <property type="entry name" value="Arg_deiminase"/>
    <property type="match status" value="1"/>
</dbReference>
<dbReference type="EC" id="3.5.3.6" evidence="6"/>
<evidence type="ECO:0000313" key="9">
    <source>
        <dbReference type="Proteomes" id="UP000199662"/>
    </source>
</evidence>
<dbReference type="UniPathway" id="UPA00254">
    <property type="reaction ID" value="UER00364"/>
</dbReference>
<dbReference type="PRINTS" id="PR01466">
    <property type="entry name" value="ARGDEIMINASE"/>
</dbReference>
<evidence type="ECO:0000313" key="8">
    <source>
        <dbReference type="EMBL" id="SEI97221.1"/>
    </source>
</evidence>
<evidence type="ECO:0000256" key="4">
    <source>
        <dbReference type="ARBA" id="ARBA00022801"/>
    </source>
</evidence>
<dbReference type="InterPro" id="IPR003876">
    <property type="entry name" value="Arg_deiminase"/>
</dbReference>
<dbReference type="RefSeq" id="WP_218144862.1">
    <property type="nucleotide sequence ID" value="NZ_FNZK01000002.1"/>
</dbReference>
<dbReference type="HAMAP" id="MF_00242">
    <property type="entry name" value="Arg_deiminase"/>
    <property type="match status" value="1"/>
</dbReference>
<comment type="similarity">
    <text evidence="2 6">Belongs to the arginine deiminase family.</text>
</comment>
<evidence type="ECO:0000256" key="1">
    <source>
        <dbReference type="ARBA" id="ARBA00005213"/>
    </source>
</evidence>
<dbReference type="Pfam" id="PF02274">
    <property type="entry name" value="ADI"/>
    <property type="match status" value="1"/>
</dbReference>
<dbReference type="AlphaFoldDB" id="A0A1H6UY99"/>
<name>A0A1H6UY99_9FIRM</name>
<keyword evidence="4 6" id="KW-0378">Hydrolase</keyword>
<proteinExistence type="inferred from homology"/>
<comment type="catalytic activity">
    <reaction evidence="5 6">
        <text>L-arginine + H2O = L-citrulline + NH4(+)</text>
        <dbReference type="Rhea" id="RHEA:19597"/>
        <dbReference type="ChEBI" id="CHEBI:15377"/>
        <dbReference type="ChEBI" id="CHEBI:28938"/>
        <dbReference type="ChEBI" id="CHEBI:32682"/>
        <dbReference type="ChEBI" id="CHEBI:57743"/>
        <dbReference type="EC" id="3.5.3.6"/>
    </reaction>
</comment>
<dbReference type="Gene3D" id="1.10.3930.10">
    <property type="entry name" value="Arginine deiminase"/>
    <property type="match status" value="1"/>
</dbReference>
<evidence type="ECO:0000256" key="5">
    <source>
        <dbReference type="ARBA" id="ARBA00049429"/>
    </source>
</evidence>
<evidence type="ECO:0000256" key="3">
    <source>
        <dbReference type="ARBA" id="ARBA00022503"/>
    </source>
</evidence>
<evidence type="ECO:0000256" key="2">
    <source>
        <dbReference type="ARBA" id="ARBA00010206"/>
    </source>
</evidence>